<name>A0A9D2A5P9_9BACE</name>
<dbReference type="InterPro" id="IPR025051">
    <property type="entry name" value="DUF3990"/>
</dbReference>
<gene>
    <name evidence="1" type="ORF">H9819_10240</name>
</gene>
<dbReference type="EMBL" id="DXCK01000133">
    <property type="protein sequence ID" value="HIZ02607.1"/>
    <property type="molecule type" value="Genomic_DNA"/>
</dbReference>
<organism evidence="1 2">
    <name type="scientific">Candidatus Bacteroides merdipullorum</name>
    <dbReference type="NCBI Taxonomy" id="2838474"/>
    <lineage>
        <taxon>Bacteria</taxon>
        <taxon>Pseudomonadati</taxon>
        <taxon>Bacteroidota</taxon>
        <taxon>Bacteroidia</taxon>
        <taxon>Bacteroidales</taxon>
        <taxon>Bacteroidaceae</taxon>
        <taxon>Bacteroides</taxon>
    </lineage>
</organism>
<proteinExistence type="predicted"/>
<sequence>MSTLVYHGAACAVPHPLAGYGRADLDFGQGFYVTTLRGQAERWANIVAMRIPQGKAILNIYELDTEQICQQYRCLTFEAYDLAWLNFIVRSRQGDKPWLGYDFIEGGVANDRVIDTVESYIAGTMPADLALERLAQHRPNQQICLLNQRLIDQCLHFKESVTLPQAGNPAQKGGIPC</sequence>
<comment type="caution">
    <text evidence="1">The sequence shown here is derived from an EMBL/GenBank/DDBJ whole genome shotgun (WGS) entry which is preliminary data.</text>
</comment>
<evidence type="ECO:0000313" key="1">
    <source>
        <dbReference type="EMBL" id="HIZ02607.1"/>
    </source>
</evidence>
<evidence type="ECO:0000313" key="2">
    <source>
        <dbReference type="Proteomes" id="UP000824023"/>
    </source>
</evidence>
<dbReference type="Pfam" id="PF13151">
    <property type="entry name" value="DUF3990"/>
    <property type="match status" value="1"/>
</dbReference>
<protein>
    <submittedName>
        <fullName evidence="1">DUF3990 domain-containing protein</fullName>
    </submittedName>
</protein>
<dbReference type="AlphaFoldDB" id="A0A9D2A5P9"/>
<reference evidence="1" key="2">
    <citation type="submission" date="2021-04" db="EMBL/GenBank/DDBJ databases">
        <authorList>
            <person name="Gilroy R."/>
        </authorList>
    </citation>
    <scope>NUCLEOTIDE SEQUENCE</scope>
    <source>
        <strain evidence="1">ChiHjej12B11-24981</strain>
    </source>
</reference>
<accession>A0A9D2A5P9</accession>
<dbReference type="Proteomes" id="UP000824023">
    <property type="component" value="Unassembled WGS sequence"/>
</dbReference>
<reference evidence="1" key="1">
    <citation type="journal article" date="2021" name="PeerJ">
        <title>Extensive microbial diversity within the chicken gut microbiome revealed by metagenomics and culture.</title>
        <authorList>
            <person name="Gilroy R."/>
            <person name="Ravi A."/>
            <person name="Getino M."/>
            <person name="Pursley I."/>
            <person name="Horton D.L."/>
            <person name="Alikhan N.F."/>
            <person name="Baker D."/>
            <person name="Gharbi K."/>
            <person name="Hall N."/>
            <person name="Watson M."/>
            <person name="Adriaenssens E.M."/>
            <person name="Foster-Nyarko E."/>
            <person name="Jarju S."/>
            <person name="Secka A."/>
            <person name="Antonio M."/>
            <person name="Oren A."/>
            <person name="Chaudhuri R.R."/>
            <person name="La Ragione R."/>
            <person name="Hildebrand F."/>
            <person name="Pallen M.J."/>
        </authorList>
    </citation>
    <scope>NUCLEOTIDE SEQUENCE</scope>
    <source>
        <strain evidence="1">ChiHjej12B11-24981</strain>
    </source>
</reference>